<evidence type="ECO:0000313" key="2">
    <source>
        <dbReference type="EMBL" id="KAJ1085023.1"/>
    </source>
</evidence>
<protein>
    <submittedName>
        <fullName evidence="2">Uncharacterized protein</fullName>
    </submittedName>
</protein>
<reference evidence="2" key="1">
    <citation type="journal article" date="2022" name="bioRxiv">
        <title>Sequencing and chromosome-scale assembly of the giantPleurodeles waltlgenome.</title>
        <authorList>
            <person name="Brown T."/>
            <person name="Elewa A."/>
            <person name="Iarovenko S."/>
            <person name="Subramanian E."/>
            <person name="Araus A.J."/>
            <person name="Petzold A."/>
            <person name="Susuki M."/>
            <person name="Suzuki K.-i.T."/>
            <person name="Hayashi T."/>
            <person name="Toyoda A."/>
            <person name="Oliveira C."/>
            <person name="Osipova E."/>
            <person name="Leigh N.D."/>
            <person name="Simon A."/>
            <person name="Yun M.H."/>
        </authorList>
    </citation>
    <scope>NUCLEOTIDE SEQUENCE</scope>
    <source>
        <strain evidence="2">20211129_DDA</strain>
        <tissue evidence="2">Liver</tissue>
    </source>
</reference>
<name>A0AAV7L6Q2_PLEWA</name>
<feature type="compositionally biased region" description="Polar residues" evidence="1">
    <location>
        <begin position="15"/>
        <end position="35"/>
    </location>
</feature>
<accession>A0AAV7L6Q2</accession>
<evidence type="ECO:0000313" key="3">
    <source>
        <dbReference type="Proteomes" id="UP001066276"/>
    </source>
</evidence>
<keyword evidence="3" id="KW-1185">Reference proteome</keyword>
<dbReference type="AlphaFoldDB" id="A0AAV7L6Q2"/>
<feature type="region of interest" description="Disordered" evidence="1">
    <location>
        <begin position="1"/>
        <end position="38"/>
    </location>
</feature>
<sequence length="125" mass="13270">MNGVSAEPRFVGRVHNSSGAQSPINTDNKNTQELSSEARGSPGLFSVFLCFTADVGSRGLLDMVLSQSAQMPLAHVHAMECHRSNPGAVTLEQYSQAPSSRAAEELWRFGVPKRAGLGAASSPRT</sequence>
<organism evidence="2 3">
    <name type="scientific">Pleurodeles waltl</name>
    <name type="common">Iberian ribbed newt</name>
    <dbReference type="NCBI Taxonomy" id="8319"/>
    <lineage>
        <taxon>Eukaryota</taxon>
        <taxon>Metazoa</taxon>
        <taxon>Chordata</taxon>
        <taxon>Craniata</taxon>
        <taxon>Vertebrata</taxon>
        <taxon>Euteleostomi</taxon>
        <taxon>Amphibia</taxon>
        <taxon>Batrachia</taxon>
        <taxon>Caudata</taxon>
        <taxon>Salamandroidea</taxon>
        <taxon>Salamandridae</taxon>
        <taxon>Pleurodelinae</taxon>
        <taxon>Pleurodeles</taxon>
    </lineage>
</organism>
<proteinExistence type="predicted"/>
<gene>
    <name evidence="2" type="ORF">NDU88_005159</name>
</gene>
<comment type="caution">
    <text evidence="2">The sequence shown here is derived from an EMBL/GenBank/DDBJ whole genome shotgun (WGS) entry which is preliminary data.</text>
</comment>
<dbReference type="EMBL" id="JANPWB010000016">
    <property type="protein sequence ID" value="KAJ1085023.1"/>
    <property type="molecule type" value="Genomic_DNA"/>
</dbReference>
<evidence type="ECO:0000256" key="1">
    <source>
        <dbReference type="SAM" id="MobiDB-lite"/>
    </source>
</evidence>
<dbReference type="Proteomes" id="UP001066276">
    <property type="component" value="Chromosome 12"/>
</dbReference>